<gene>
    <name evidence="1" type="ORF">BV25DRAFT_677088</name>
</gene>
<evidence type="ECO:0000313" key="2">
    <source>
        <dbReference type="Proteomes" id="UP000814140"/>
    </source>
</evidence>
<name>A0ACB8T1U8_9AGAM</name>
<organism evidence="1 2">
    <name type="scientific">Artomyces pyxidatus</name>
    <dbReference type="NCBI Taxonomy" id="48021"/>
    <lineage>
        <taxon>Eukaryota</taxon>
        <taxon>Fungi</taxon>
        <taxon>Dikarya</taxon>
        <taxon>Basidiomycota</taxon>
        <taxon>Agaricomycotina</taxon>
        <taxon>Agaricomycetes</taxon>
        <taxon>Russulales</taxon>
        <taxon>Auriscalpiaceae</taxon>
        <taxon>Artomyces</taxon>
    </lineage>
</organism>
<keyword evidence="2" id="KW-1185">Reference proteome</keyword>
<dbReference type="Proteomes" id="UP000814140">
    <property type="component" value="Unassembled WGS sequence"/>
</dbReference>
<comment type="caution">
    <text evidence="1">The sequence shown here is derived from an EMBL/GenBank/DDBJ whole genome shotgun (WGS) entry which is preliminary data.</text>
</comment>
<dbReference type="EMBL" id="MU277208">
    <property type="protein sequence ID" value="KAI0062352.1"/>
    <property type="molecule type" value="Genomic_DNA"/>
</dbReference>
<reference evidence="1" key="2">
    <citation type="journal article" date="2022" name="New Phytol.">
        <title>Evolutionary transition to the ectomycorrhizal habit in the genomes of a hyperdiverse lineage of mushroom-forming fungi.</title>
        <authorList>
            <person name="Looney B."/>
            <person name="Miyauchi S."/>
            <person name="Morin E."/>
            <person name="Drula E."/>
            <person name="Courty P.E."/>
            <person name="Kohler A."/>
            <person name="Kuo A."/>
            <person name="LaButti K."/>
            <person name="Pangilinan J."/>
            <person name="Lipzen A."/>
            <person name="Riley R."/>
            <person name="Andreopoulos W."/>
            <person name="He G."/>
            <person name="Johnson J."/>
            <person name="Nolan M."/>
            <person name="Tritt A."/>
            <person name="Barry K.W."/>
            <person name="Grigoriev I.V."/>
            <person name="Nagy L.G."/>
            <person name="Hibbett D."/>
            <person name="Henrissat B."/>
            <person name="Matheny P.B."/>
            <person name="Labbe J."/>
            <person name="Martin F.M."/>
        </authorList>
    </citation>
    <scope>NUCLEOTIDE SEQUENCE</scope>
    <source>
        <strain evidence="1">HHB10654</strain>
    </source>
</reference>
<accession>A0ACB8T1U8</accession>
<proteinExistence type="predicted"/>
<evidence type="ECO:0000313" key="1">
    <source>
        <dbReference type="EMBL" id="KAI0062352.1"/>
    </source>
</evidence>
<reference evidence="1" key="1">
    <citation type="submission" date="2021-03" db="EMBL/GenBank/DDBJ databases">
        <authorList>
            <consortium name="DOE Joint Genome Institute"/>
            <person name="Ahrendt S."/>
            <person name="Looney B.P."/>
            <person name="Miyauchi S."/>
            <person name="Morin E."/>
            <person name="Drula E."/>
            <person name="Courty P.E."/>
            <person name="Chicoki N."/>
            <person name="Fauchery L."/>
            <person name="Kohler A."/>
            <person name="Kuo A."/>
            <person name="Labutti K."/>
            <person name="Pangilinan J."/>
            <person name="Lipzen A."/>
            <person name="Riley R."/>
            <person name="Andreopoulos W."/>
            <person name="He G."/>
            <person name="Johnson J."/>
            <person name="Barry K.W."/>
            <person name="Grigoriev I.V."/>
            <person name="Nagy L."/>
            <person name="Hibbett D."/>
            <person name="Henrissat B."/>
            <person name="Matheny P.B."/>
            <person name="Labbe J."/>
            <person name="Martin F."/>
        </authorList>
    </citation>
    <scope>NUCLEOTIDE SEQUENCE</scope>
    <source>
        <strain evidence="1">HHB10654</strain>
    </source>
</reference>
<sequence>MPSFPVGVRAFHREIARTIQSRNESDSTQAQQQASPSSSPVAPNANLTHLSTSVKSLIGIFVVVGLLVMIVSAWKVRSAYRRKHQQAAKAGSLQINVEKGEKGFYPVTLADTNQDVSEPHKAVLNPSLPSDPSVGWVPQIRDITLPSGVTVPSVAVPAPSHSPGMRDLSPKSAGYNWSPPPPTYGSVLLNSIPPPPPPPPSANLNAVPPPTPPASRKSQMSVDVNIRESFDVPPLPSPRTASIAQGNSTPSQLSARGVRTSISNMLSGKPSLPRLMIVSTAFTPSRDDELAARAGETLRMLEEFEDQWCLVQRVGRSDAEKGVIPRFCLTERPSVVEKQRLTFAFTGQKRT</sequence>
<protein>
    <submittedName>
        <fullName evidence="1">Uncharacterized protein</fullName>
    </submittedName>
</protein>